<proteinExistence type="predicted"/>
<dbReference type="Proteomes" id="UP000581135">
    <property type="component" value="Unassembled WGS sequence"/>
</dbReference>
<keyword evidence="1" id="KW-0238">DNA-binding</keyword>
<dbReference type="PANTHER" id="PTHR46797:SF2">
    <property type="entry name" value="TRANSCRIPTIONAL REGULATOR"/>
    <property type="match status" value="1"/>
</dbReference>
<dbReference type="SMART" id="SM00530">
    <property type="entry name" value="HTH_XRE"/>
    <property type="match status" value="1"/>
</dbReference>
<dbReference type="InterPro" id="IPR010982">
    <property type="entry name" value="Lambda_DNA-bd_dom_sf"/>
</dbReference>
<dbReference type="PANTHER" id="PTHR46797">
    <property type="entry name" value="HTH-TYPE TRANSCRIPTIONAL REGULATOR"/>
    <property type="match status" value="1"/>
</dbReference>
<dbReference type="CDD" id="cd00093">
    <property type="entry name" value="HTH_XRE"/>
    <property type="match status" value="1"/>
</dbReference>
<dbReference type="InterPro" id="IPR014710">
    <property type="entry name" value="RmlC-like_jellyroll"/>
</dbReference>
<dbReference type="GO" id="GO:0003677">
    <property type="term" value="F:DNA binding"/>
    <property type="evidence" value="ECO:0007669"/>
    <property type="project" value="UniProtKB-KW"/>
</dbReference>
<gene>
    <name evidence="3" type="ORF">FHR98_000441</name>
</gene>
<evidence type="ECO:0000313" key="4">
    <source>
        <dbReference type="Proteomes" id="UP000581135"/>
    </source>
</evidence>
<sequence length="177" mass="19346">MRRKVRGLSLAVVAQNSGVSIGQLSHIERGISAPSLHSLKQICEALDMPMGWLFDGKEADEKNDSDYIVRTANRRILDLGEKGMTKELMTPDSCPGIQMMLIIIQPQGGSGKEPYNNPDGAKCGTVVSGTLGLEIDGKQFELMPGDAFAFDARQLCRFWAIGEEVCQVIWTVTPAVY</sequence>
<dbReference type="Gene3D" id="2.60.120.10">
    <property type="entry name" value="Jelly Rolls"/>
    <property type="match status" value="1"/>
</dbReference>
<dbReference type="GO" id="GO:0005829">
    <property type="term" value="C:cytosol"/>
    <property type="evidence" value="ECO:0007669"/>
    <property type="project" value="TreeGrafter"/>
</dbReference>
<protein>
    <submittedName>
        <fullName evidence="3">Transcriptional regulator with XRE-family HTH domain</fullName>
    </submittedName>
</protein>
<dbReference type="AlphaFoldDB" id="A0A839SS54"/>
<dbReference type="InterPro" id="IPR001387">
    <property type="entry name" value="Cro/C1-type_HTH"/>
</dbReference>
<dbReference type="SUPFAM" id="SSF51182">
    <property type="entry name" value="RmlC-like cupins"/>
    <property type="match status" value="1"/>
</dbReference>
<dbReference type="GO" id="GO:0003700">
    <property type="term" value="F:DNA-binding transcription factor activity"/>
    <property type="evidence" value="ECO:0007669"/>
    <property type="project" value="TreeGrafter"/>
</dbReference>
<comment type="caution">
    <text evidence="3">The sequence shown here is derived from an EMBL/GenBank/DDBJ whole genome shotgun (WGS) entry which is preliminary data.</text>
</comment>
<name>A0A839SS54_9PROT</name>
<dbReference type="EMBL" id="JACHXA010000001">
    <property type="protein sequence ID" value="MBB3064176.1"/>
    <property type="molecule type" value="Genomic_DNA"/>
</dbReference>
<dbReference type="Gene3D" id="1.10.260.40">
    <property type="entry name" value="lambda repressor-like DNA-binding domains"/>
    <property type="match status" value="1"/>
</dbReference>
<dbReference type="InterPro" id="IPR013096">
    <property type="entry name" value="Cupin_2"/>
</dbReference>
<dbReference type="CDD" id="cd02209">
    <property type="entry name" value="cupin_XRE_C"/>
    <property type="match status" value="1"/>
</dbReference>
<feature type="domain" description="HTH cro/C1-type" evidence="2">
    <location>
        <begin position="3"/>
        <end position="53"/>
    </location>
</feature>
<keyword evidence="4" id="KW-1185">Reference proteome</keyword>
<evidence type="ECO:0000256" key="1">
    <source>
        <dbReference type="ARBA" id="ARBA00023125"/>
    </source>
</evidence>
<dbReference type="PROSITE" id="PS50943">
    <property type="entry name" value="HTH_CROC1"/>
    <property type="match status" value="1"/>
</dbReference>
<organism evidence="3 4">
    <name type="scientific">Limibacillus halophilus</name>
    <dbReference type="NCBI Taxonomy" id="1579333"/>
    <lineage>
        <taxon>Bacteria</taxon>
        <taxon>Pseudomonadati</taxon>
        <taxon>Pseudomonadota</taxon>
        <taxon>Alphaproteobacteria</taxon>
        <taxon>Rhodospirillales</taxon>
        <taxon>Rhodovibrionaceae</taxon>
        <taxon>Limibacillus</taxon>
    </lineage>
</organism>
<dbReference type="SUPFAM" id="SSF47413">
    <property type="entry name" value="lambda repressor-like DNA-binding domains"/>
    <property type="match status" value="1"/>
</dbReference>
<accession>A0A839SS54</accession>
<dbReference type="Pfam" id="PF01381">
    <property type="entry name" value="HTH_3"/>
    <property type="match status" value="1"/>
</dbReference>
<reference evidence="3 4" key="1">
    <citation type="submission" date="2020-08" db="EMBL/GenBank/DDBJ databases">
        <title>Genomic Encyclopedia of Type Strains, Phase III (KMG-III): the genomes of soil and plant-associated and newly described type strains.</title>
        <authorList>
            <person name="Whitman W."/>
        </authorList>
    </citation>
    <scope>NUCLEOTIDE SEQUENCE [LARGE SCALE GENOMIC DNA]</scope>
    <source>
        <strain evidence="3 4">CECT 8803</strain>
    </source>
</reference>
<dbReference type="InterPro" id="IPR050807">
    <property type="entry name" value="TransReg_Diox_bact_type"/>
</dbReference>
<dbReference type="InterPro" id="IPR011051">
    <property type="entry name" value="RmlC_Cupin_sf"/>
</dbReference>
<evidence type="ECO:0000259" key="2">
    <source>
        <dbReference type="PROSITE" id="PS50943"/>
    </source>
</evidence>
<evidence type="ECO:0000313" key="3">
    <source>
        <dbReference type="EMBL" id="MBB3064176.1"/>
    </source>
</evidence>
<dbReference type="Pfam" id="PF07883">
    <property type="entry name" value="Cupin_2"/>
    <property type="match status" value="1"/>
</dbReference>